<evidence type="ECO:0000313" key="1">
    <source>
        <dbReference type="EMBL" id="MEF7616536.1"/>
    </source>
</evidence>
<dbReference type="AlphaFoldDB" id="A0AAW9QGU3"/>
<dbReference type="RefSeq" id="WP_332292053.1">
    <property type="nucleotide sequence ID" value="NZ_JAZIBG010000044.1"/>
</dbReference>
<dbReference type="InterPro" id="IPR011697">
    <property type="entry name" value="Peptidase_C26"/>
</dbReference>
<dbReference type="PANTHER" id="PTHR43235:SF1">
    <property type="entry name" value="GLUTAMINE AMIDOTRANSFERASE PB2B2.05-RELATED"/>
    <property type="match status" value="1"/>
</dbReference>
<keyword evidence="1" id="KW-0378">Hydrolase</keyword>
<dbReference type="Pfam" id="PF07722">
    <property type="entry name" value="Peptidase_C26"/>
    <property type="match status" value="1"/>
</dbReference>
<dbReference type="PROSITE" id="PS51273">
    <property type="entry name" value="GATASE_TYPE_1"/>
    <property type="match status" value="1"/>
</dbReference>
<protein>
    <submittedName>
        <fullName evidence="1">Gamma-glutamyl-gamma-aminobutyrate hydrolase family protein</fullName>
    </submittedName>
</protein>
<dbReference type="InterPro" id="IPR029062">
    <property type="entry name" value="Class_I_gatase-like"/>
</dbReference>
<dbReference type="GO" id="GO:0033969">
    <property type="term" value="F:gamma-glutamyl-gamma-aminobutyrate hydrolase activity"/>
    <property type="evidence" value="ECO:0007669"/>
    <property type="project" value="TreeGrafter"/>
</dbReference>
<dbReference type="PANTHER" id="PTHR43235">
    <property type="entry name" value="GLUTAMINE AMIDOTRANSFERASE PB2B2.05-RELATED"/>
    <property type="match status" value="1"/>
</dbReference>
<sequence>MPDASSRSSPLLIGLSARIYHPTSPVPSLGGVFTRTLHYLEQSVAHWVMSREVLGVMIPAVEREGLVRRTDMSLRNYADMLDGLVLQGGTDVSPETYGEAPMKPQWAGDRVRDLYEMELLDAFITAGKPVLGICRGCQLLNVAFGGSLYQDIPTQLPGALKHHDENTYERQFHRVSLVRGTKLASLYPERTAASINSIHHQSVKELGHDLEVEALAIPDGVVEAIRWKGPSYVFGMQWHPEFMALNQFHDEQLDGTPILDDFLAAVRERKSR</sequence>
<accession>A0AAW9QGU3</accession>
<dbReference type="Gene3D" id="3.40.50.880">
    <property type="match status" value="1"/>
</dbReference>
<dbReference type="EMBL" id="JAZIBG010000044">
    <property type="protein sequence ID" value="MEF7616536.1"/>
    <property type="molecule type" value="Genomic_DNA"/>
</dbReference>
<name>A0AAW9QGU3_9BURK</name>
<proteinExistence type="predicted"/>
<gene>
    <name evidence="1" type="ORF">V4F39_21650</name>
</gene>
<dbReference type="Proteomes" id="UP001336250">
    <property type="component" value="Unassembled WGS sequence"/>
</dbReference>
<keyword evidence="2" id="KW-1185">Reference proteome</keyword>
<dbReference type="SUPFAM" id="SSF52317">
    <property type="entry name" value="Class I glutamine amidotransferase-like"/>
    <property type="match status" value="1"/>
</dbReference>
<dbReference type="CDD" id="cd01745">
    <property type="entry name" value="GATase1_2"/>
    <property type="match status" value="1"/>
</dbReference>
<organism evidence="1 2">
    <name type="scientific">Aquincola agrisoli</name>
    <dbReference type="NCBI Taxonomy" id="3119538"/>
    <lineage>
        <taxon>Bacteria</taxon>
        <taxon>Pseudomonadati</taxon>
        <taxon>Pseudomonadota</taxon>
        <taxon>Betaproteobacteria</taxon>
        <taxon>Burkholderiales</taxon>
        <taxon>Sphaerotilaceae</taxon>
        <taxon>Aquincola</taxon>
    </lineage>
</organism>
<dbReference type="GO" id="GO:0006598">
    <property type="term" value="P:polyamine catabolic process"/>
    <property type="evidence" value="ECO:0007669"/>
    <property type="project" value="TreeGrafter"/>
</dbReference>
<dbReference type="GO" id="GO:0005829">
    <property type="term" value="C:cytosol"/>
    <property type="evidence" value="ECO:0007669"/>
    <property type="project" value="TreeGrafter"/>
</dbReference>
<comment type="caution">
    <text evidence="1">The sequence shown here is derived from an EMBL/GenBank/DDBJ whole genome shotgun (WGS) entry which is preliminary data.</text>
</comment>
<reference evidence="1 2" key="1">
    <citation type="submission" date="2024-02" db="EMBL/GenBank/DDBJ databases">
        <title>Genome sequence of Aquincola sp. MAHUQ-54.</title>
        <authorList>
            <person name="Huq M.A."/>
        </authorList>
    </citation>
    <scope>NUCLEOTIDE SEQUENCE [LARGE SCALE GENOMIC DNA]</scope>
    <source>
        <strain evidence="1 2">MAHUQ-54</strain>
    </source>
</reference>
<dbReference type="InterPro" id="IPR044668">
    <property type="entry name" value="PuuD-like"/>
</dbReference>
<evidence type="ECO:0000313" key="2">
    <source>
        <dbReference type="Proteomes" id="UP001336250"/>
    </source>
</evidence>